<evidence type="ECO:0000256" key="5">
    <source>
        <dbReference type="SAM" id="MobiDB-lite"/>
    </source>
</evidence>
<reference evidence="7 8" key="1">
    <citation type="submission" date="2024-07" db="EMBL/GenBank/DDBJ databases">
        <title>Section-level genome sequencing and comparative genomics of Aspergillus sections Usti and Cavernicolus.</title>
        <authorList>
            <consortium name="Lawrence Berkeley National Laboratory"/>
            <person name="Nybo J.L."/>
            <person name="Vesth T.C."/>
            <person name="Theobald S."/>
            <person name="Frisvad J.C."/>
            <person name="Larsen T.O."/>
            <person name="Kjaerboelling I."/>
            <person name="Rothschild-Mancinelli K."/>
            <person name="Lyhne E.K."/>
            <person name="Kogle M.E."/>
            <person name="Barry K."/>
            <person name="Clum A."/>
            <person name="Na H."/>
            <person name="Ledsgaard L."/>
            <person name="Lin J."/>
            <person name="Lipzen A."/>
            <person name="Kuo A."/>
            <person name="Riley R."/>
            <person name="Mondo S."/>
            <person name="LaButti K."/>
            <person name="Haridas S."/>
            <person name="Pangalinan J."/>
            <person name="Salamov A.A."/>
            <person name="Simmons B.A."/>
            <person name="Magnuson J.K."/>
            <person name="Chen J."/>
            <person name="Drula E."/>
            <person name="Henrissat B."/>
            <person name="Wiebenga A."/>
            <person name="Lubbers R.J."/>
            <person name="Gomes A.C."/>
            <person name="Makela M.R."/>
            <person name="Stajich J."/>
            <person name="Grigoriev I.V."/>
            <person name="Mortensen U.H."/>
            <person name="De vries R.P."/>
            <person name="Baker S.E."/>
            <person name="Andersen M.R."/>
        </authorList>
    </citation>
    <scope>NUCLEOTIDE SEQUENCE [LARGE SCALE GENOMIC DNA]</scope>
    <source>
        <strain evidence="7 8">CBS 600.67</strain>
    </source>
</reference>
<dbReference type="Proteomes" id="UP001610335">
    <property type="component" value="Unassembled WGS sequence"/>
</dbReference>
<accession>A0ABR4I9P6</accession>
<sequence>MSKPASAREGLTFLLGAVPPATDVELRAELPPMSAVLALCSRYFNSMDNPVVIVHSPTFHQQLQRHWQDPSKTPTMWLGLLYSILCLAMLSYHKLGDEPPEWEGQTLKMAGEFRLRTVQCLIKADYTKPVENTVETMLLYVFGEYSMRFDVDLGLWLIVSLVTKIAFHMGYHRDAKWFPSLTPFQGEMRRRTWALLRMADAMFSHQVSLPNTIYSYQCDTQVPINLLDEDFGPETQIMPPPRPNDEPTPTAYMIAKVKLCKEMSDILQATNRVDGKIPYEEILRFDTQLRGIYQEFPPHLQAVPLEGCHDPITVIMRRFSINALYLKIICLLHKRYVPRARQNPQYAYSRRSAVTAASETLRNLVTLHHESNNTGRPRSLEWFVNSMATKEFLVCAMLVALDLHYDCMAELSNDKTMRQTALFWTFEQRMEMLSNLEMIKDFWKQLADGSTEALQASKVLEIMLKKIKSPAPIPETRSASSSQFPSVNNFPNEQAEPTTAMMLGSLSTGMMASTPAGIDGTQASSALQNMDFSSISSDSNMMTNFGGAHGDITPMFPNLVAGGDFTEDLDWNAFENYAQGVNWGGGNQFQMFPGP</sequence>
<dbReference type="PANTHER" id="PTHR31001">
    <property type="entry name" value="UNCHARACTERIZED TRANSCRIPTIONAL REGULATORY PROTEIN"/>
    <property type="match status" value="1"/>
</dbReference>
<keyword evidence="3" id="KW-0804">Transcription</keyword>
<keyword evidence="8" id="KW-1185">Reference proteome</keyword>
<name>A0ABR4I9P6_9EURO</name>
<dbReference type="Pfam" id="PF04082">
    <property type="entry name" value="Fungal_trans"/>
    <property type="match status" value="1"/>
</dbReference>
<evidence type="ECO:0000256" key="3">
    <source>
        <dbReference type="ARBA" id="ARBA00023163"/>
    </source>
</evidence>
<evidence type="ECO:0000313" key="7">
    <source>
        <dbReference type="EMBL" id="KAL2824475.1"/>
    </source>
</evidence>
<feature type="compositionally biased region" description="Polar residues" evidence="5">
    <location>
        <begin position="477"/>
        <end position="495"/>
    </location>
</feature>
<comment type="caution">
    <text evidence="7">The sequence shown here is derived from an EMBL/GenBank/DDBJ whole genome shotgun (WGS) entry which is preliminary data.</text>
</comment>
<evidence type="ECO:0000256" key="4">
    <source>
        <dbReference type="ARBA" id="ARBA00023242"/>
    </source>
</evidence>
<dbReference type="InterPro" id="IPR050613">
    <property type="entry name" value="Sec_Metabolite_Reg"/>
</dbReference>
<dbReference type="InterPro" id="IPR007219">
    <property type="entry name" value="XnlR_reg_dom"/>
</dbReference>
<feature type="domain" description="Xylanolytic transcriptional activator regulatory" evidence="6">
    <location>
        <begin position="155"/>
        <end position="229"/>
    </location>
</feature>
<feature type="region of interest" description="Disordered" evidence="5">
    <location>
        <begin position="472"/>
        <end position="495"/>
    </location>
</feature>
<evidence type="ECO:0000259" key="6">
    <source>
        <dbReference type="SMART" id="SM00906"/>
    </source>
</evidence>
<keyword evidence="2" id="KW-0805">Transcription regulation</keyword>
<protein>
    <recommendedName>
        <fullName evidence="6">Xylanolytic transcriptional activator regulatory domain-containing protein</fullName>
    </recommendedName>
</protein>
<organism evidence="7 8">
    <name type="scientific">Aspergillus cavernicola</name>
    <dbReference type="NCBI Taxonomy" id="176166"/>
    <lineage>
        <taxon>Eukaryota</taxon>
        <taxon>Fungi</taxon>
        <taxon>Dikarya</taxon>
        <taxon>Ascomycota</taxon>
        <taxon>Pezizomycotina</taxon>
        <taxon>Eurotiomycetes</taxon>
        <taxon>Eurotiomycetidae</taxon>
        <taxon>Eurotiales</taxon>
        <taxon>Aspergillaceae</taxon>
        <taxon>Aspergillus</taxon>
        <taxon>Aspergillus subgen. Nidulantes</taxon>
    </lineage>
</organism>
<evidence type="ECO:0000313" key="8">
    <source>
        <dbReference type="Proteomes" id="UP001610335"/>
    </source>
</evidence>
<comment type="subcellular location">
    <subcellularLocation>
        <location evidence="1">Nucleus</location>
    </subcellularLocation>
</comment>
<dbReference type="EMBL" id="JBFXLS010000043">
    <property type="protein sequence ID" value="KAL2824475.1"/>
    <property type="molecule type" value="Genomic_DNA"/>
</dbReference>
<proteinExistence type="predicted"/>
<dbReference type="PANTHER" id="PTHR31001:SF49">
    <property type="entry name" value="ZN(II)2CYS6 TRANSCRIPTION FACTOR (EUROFUNG)"/>
    <property type="match status" value="1"/>
</dbReference>
<gene>
    <name evidence="7" type="ORF">BDW59DRAFT_147404</name>
</gene>
<dbReference type="SMART" id="SM00906">
    <property type="entry name" value="Fungal_trans"/>
    <property type="match status" value="1"/>
</dbReference>
<evidence type="ECO:0000256" key="1">
    <source>
        <dbReference type="ARBA" id="ARBA00004123"/>
    </source>
</evidence>
<evidence type="ECO:0000256" key="2">
    <source>
        <dbReference type="ARBA" id="ARBA00023015"/>
    </source>
</evidence>
<dbReference type="CDD" id="cd12148">
    <property type="entry name" value="fungal_TF_MHR"/>
    <property type="match status" value="1"/>
</dbReference>
<keyword evidence="4" id="KW-0539">Nucleus</keyword>